<keyword evidence="2" id="KW-1185">Reference proteome</keyword>
<organism evidence="1 2">
    <name type="scientific">Apiospora marii</name>
    <dbReference type="NCBI Taxonomy" id="335849"/>
    <lineage>
        <taxon>Eukaryota</taxon>
        <taxon>Fungi</taxon>
        <taxon>Dikarya</taxon>
        <taxon>Ascomycota</taxon>
        <taxon>Pezizomycotina</taxon>
        <taxon>Sordariomycetes</taxon>
        <taxon>Xylariomycetidae</taxon>
        <taxon>Amphisphaeriales</taxon>
        <taxon>Apiosporaceae</taxon>
        <taxon>Apiospora</taxon>
    </lineage>
</organism>
<evidence type="ECO:0000313" key="1">
    <source>
        <dbReference type="EMBL" id="KAK8026502.1"/>
    </source>
</evidence>
<reference evidence="1 2" key="1">
    <citation type="submission" date="2023-01" db="EMBL/GenBank/DDBJ databases">
        <title>Analysis of 21 Apiospora genomes using comparative genomics revels a genus with tremendous synthesis potential of carbohydrate active enzymes and secondary metabolites.</title>
        <authorList>
            <person name="Sorensen T."/>
        </authorList>
    </citation>
    <scope>NUCLEOTIDE SEQUENCE [LARGE SCALE GENOMIC DNA]</scope>
    <source>
        <strain evidence="1 2">CBS 20057</strain>
    </source>
</reference>
<dbReference type="Proteomes" id="UP001396898">
    <property type="component" value="Unassembled WGS sequence"/>
</dbReference>
<protein>
    <submittedName>
        <fullName evidence="1">Hsp70 family chaperone</fullName>
    </submittedName>
</protein>
<dbReference type="PANTHER" id="PTHR14187:SF5">
    <property type="entry name" value="HEAT SHOCK 70 KDA PROTEIN 12A"/>
    <property type="match status" value="1"/>
</dbReference>
<dbReference type="EMBL" id="JAQQWI010000007">
    <property type="protein sequence ID" value="KAK8026502.1"/>
    <property type="molecule type" value="Genomic_DNA"/>
</dbReference>
<evidence type="ECO:0000313" key="2">
    <source>
        <dbReference type="Proteomes" id="UP001396898"/>
    </source>
</evidence>
<proteinExistence type="predicted"/>
<sequence length="367" mass="41526">MDLCASVSRDSAYLEHLMDDVEPRLFQDLCLINVHNVHVGKLSIDAMSAPVGENVGSSHIDRMFEQLAEDRLRNLSYEVKPTQEWGLGQLSYAMRNDADFEASKKALDSTKAASSEYFTVGGPDLSMYQDKDLSSWVHNGRIKFDFRELAGLFDNVIDDRTVTINGHRNTLPGINMLIQRARTQIRDQQRTSSIDVDIILLSGGLGQSRYLKHRVEQALEKDQDAGTQPPRVVTMDEPQLCVCKGLLYNRKREIFRGQRCNGNYGILQLTKFNRFNLRHRIGSLDIHQLLTVRFTTCLGRDSVAEVRCDLGELAEDAKSEKRYCEVELILNIGKFDGLRLEKINDSWECTVGSLDKKYAETGLGTVT</sequence>
<dbReference type="PANTHER" id="PTHR14187">
    <property type="entry name" value="ALPHA KINASE/ELONGATION FACTOR 2 KINASE"/>
    <property type="match status" value="1"/>
</dbReference>
<accession>A0ABR1S607</accession>
<comment type="caution">
    <text evidence="1">The sequence shown here is derived from an EMBL/GenBank/DDBJ whole genome shotgun (WGS) entry which is preliminary data.</text>
</comment>
<name>A0ABR1S607_9PEZI</name>
<dbReference type="CDD" id="cd10170">
    <property type="entry name" value="ASKHA_NBD_HSP70"/>
    <property type="match status" value="1"/>
</dbReference>
<gene>
    <name evidence="1" type="ORF">PG991_003558</name>
</gene>